<dbReference type="EMBL" id="HBGF01036276">
    <property type="protein sequence ID" value="CAD9134523.1"/>
    <property type="molecule type" value="Transcribed_RNA"/>
</dbReference>
<gene>
    <name evidence="1" type="ORF">NDES1114_LOCUS24314</name>
</gene>
<proteinExistence type="predicted"/>
<protein>
    <submittedName>
        <fullName evidence="1">Uncharacterized protein</fullName>
    </submittedName>
</protein>
<reference evidence="1" key="1">
    <citation type="submission" date="2021-01" db="EMBL/GenBank/DDBJ databases">
        <authorList>
            <person name="Corre E."/>
            <person name="Pelletier E."/>
            <person name="Niang G."/>
            <person name="Scheremetjew M."/>
            <person name="Finn R."/>
            <person name="Kale V."/>
            <person name="Holt S."/>
            <person name="Cochrane G."/>
            <person name="Meng A."/>
            <person name="Brown T."/>
            <person name="Cohen L."/>
        </authorList>
    </citation>
    <scope>NUCLEOTIDE SEQUENCE</scope>
    <source>
        <strain evidence="1">CCAP 1951/1</strain>
    </source>
</reference>
<accession>A0A7S1QE52</accession>
<organism evidence="1">
    <name type="scientific">Neobodo designis</name>
    <name type="common">Flagellated protozoan</name>
    <name type="synonym">Bodo designis</name>
    <dbReference type="NCBI Taxonomy" id="312471"/>
    <lineage>
        <taxon>Eukaryota</taxon>
        <taxon>Discoba</taxon>
        <taxon>Euglenozoa</taxon>
        <taxon>Kinetoplastea</taxon>
        <taxon>Metakinetoplastina</taxon>
        <taxon>Neobodonida</taxon>
        <taxon>Neobodo</taxon>
    </lineage>
</organism>
<evidence type="ECO:0000313" key="1">
    <source>
        <dbReference type="EMBL" id="CAD9134523.1"/>
    </source>
</evidence>
<name>A0A7S1QE52_NEODS</name>
<sequence length="101" mass="11272">MLMIHNYYKHTDATRSIVTSAQGDSQNSCNCCSLRAGQTRMADSWRVQLHWVFASDVSHRHVGLRCPIHTNTHIAATLVVVAVPRAFSPSRSPRFGLLLDP</sequence>
<dbReference type="AlphaFoldDB" id="A0A7S1QE52"/>